<organism evidence="4 5">
    <name type="scientific">Candidatus Protofrankia californiensis</name>
    <dbReference type="NCBI Taxonomy" id="1839754"/>
    <lineage>
        <taxon>Bacteria</taxon>
        <taxon>Bacillati</taxon>
        <taxon>Actinomycetota</taxon>
        <taxon>Actinomycetes</taxon>
        <taxon>Frankiales</taxon>
        <taxon>Frankiaceae</taxon>
        <taxon>Protofrankia</taxon>
    </lineage>
</organism>
<dbReference type="PANTHER" id="PTHR42736">
    <property type="entry name" value="PROTEIN-GLUTAMINE GAMMA-GLUTAMYLTRANSFERASE"/>
    <property type="match status" value="1"/>
</dbReference>
<evidence type="ECO:0000256" key="2">
    <source>
        <dbReference type="SAM" id="Phobius"/>
    </source>
</evidence>
<evidence type="ECO:0000313" key="5">
    <source>
        <dbReference type="Proteomes" id="UP000199013"/>
    </source>
</evidence>
<dbReference type="AlphaFoldDB" id="A0A1C3P7S2"/>
<dbReference type="InterPro" id="IPR052901">
    <property type="entry name" value="Bact_TGase-like"/>
</dbReference>
<sequence length="722" mass="76637">MDTLRSLVAAGRDDVARFAAPVPQRPGLALLVVIGVYLVVMIVDFLVVIRRPALAGLPLLALFMLPAAVLPHGVGSVRFVVGVSGFLLLLIMDGRETVERWGKPITGSSGSSSPPGRPGGQAVGIIVCAMVCAVAVPAALPSLEELALVGHGQSSGNGEGSGSTVVIQPIVSLSQQLHSPQVTQLLSVRTTSPQYLRLTALEQFDGQQFTLRALRAGREAKISNGLPRPETGTHSTTVAATISVSNELQTYYLPLPGLPSRITGLDGDWRLAAETGTVFSTQTSTAGVTYRVEASVPAPARSDLAAASVTVPPELKIDTELPATIDPRIPALARQLTRTASSPYQQALAIEKYLNSSTFTYDLEGAPTTQAGALADFLLTRKRGYCEQFASAMAVLLRTLGIPARVAIGFNEGDRQPDGTYLMTNKNMHAWPEVWFASAGWIHFEPTPPVHAGITTPDYARTQDPTSQVAASATTGSTAPPSAPAATVPSTGSAPDSGLDTQADQPLIQVQPTGGGPLPTVLWWVLLGTCLLSILGVPALVRLVRRRHRLVAAMRDTPDDDNGATTTDARAHAAWAELTDLSADLGMPLRPNESPRASATRLIARITASARIPERMIREEEVEAARAALIRIAEAEELACYAPLTLVRSSASDERIGRDLQTVTQMLKKITPRTSRARATVAPRSVVADLGGLRGLVRTGIHPESGRPAARRRGRKTYRDRV</sequence>
<dbReference type="InterPro" id="IPR038765">
    <property type="entry name" value="Papain-like_cys_pep_sf"/>
</dbReference>
<feature type="region of interest" description="Disordered" evidence="1">
    <location>
        <begin position="455"/>
        <end position="501"/>
    </location>
</feature>
<feature type="transmembrane region" description="Helical" evidence="2">
    <location>
        <begin position="122"/>
        <end position="140"/>
    </location>
</feature>
<evidence type="ECO:0000259" key="3">
    <source>
        <dbReference type="SMART" id="SM00460"/>
    </source>
</evidence>
<dbReference type="Pfam" id="PF11992">
    <property type="entry name" value="TgpA_N"/>
    <property type="match status" value="1"/>
</dbReference>
<feature type="domain" description="Transglutaminase-like" evidence="3">
    <location>
        <begin position="378"/>
        <end position="448"/>
    </location>
</feature>
<dbReference type="SUPFAM" id="SSF54001">
    <property type="entry name" value="Cysteine proteinases"/>
    <property type="match status" value="1"/>
</dbReference>
<dbReference type="SMART" id="SM00460">
    <property type="entry name" value="TGc"/>
    <property type="match status" value="1"/>
</dbReference>
<keyword evidence="5" id="KW-1185">Reference proteome</keyword>
<feature type="transmembrane region" description="Helical" evidence="2">
    <location>
        <begin position="76"/>
        <end position="92"/>
    </location>
</feature>
<dbReference type="EMBL" id="FLUV01001967">
    <property type="protein sequence ID" value="SBW25857.1"/>
    <property type="molecule type" value="Genomic_DNA"/>
</dbReference>
<keyword evidence="2" id="KW-1133">Transmembrane helix</keyword>
<keyword evidence="2" id="KW-0472">Membrane</keyword>
<dbReference type="Gene3D" id="3.10.620.30">
    <property type="match status" value="1"/>
</dbReference>
<keyword evidence="2" id="KW-0812">Transmembrane</keyword>
<feature type="transmembrane region" description="Helical" evidence="2">
    <location>
        <begin position="27"/>
        <end position="46"/>
    </location>
</feature>
<name>A0A1C3P7S2_9ACTN</name>
<reference evidence="5" key="1">
    <citation type="submission" date="2016-02" db="EMBL/GenBank/DDBJ databases">
        <authorList>
            <person name="Wibberg D."/>
        </authorList>
    </citation>
    <scope>NUCLEOTIDE SEQUENCE [LARGE SCALE GENOMIC DNA]</scope>
</reference>
<dbReference type="Pfam" id="PF01841">
    <property type="entry name" value="Transglut_core"/>
    <property type="match status" value="1"/>
</dbReference>
<gene>
    <name evidence="4" type="ORF">FDG2_4704</name>
</gene>
<protein>
    <submittedName>
        <fullName evidence="4">Transglutaminase domain-containing protein</fullName>
    </submittedName>
</protein>
<accession>A0A1C3P7S2</accession>
<dbReference type="Proteomes" id="UP000199013">
    <property type="component" value="Unassembled WGS sequence"/>
</dbReference>
<feature type="region of interest" description="Disordered" evidence="1">
    <location>
        <begin position="700"/>
        <end position="722"/>
    </location>
</feature>
<feature type="transmembrane region" description="Helical" evidence="2">
    <location>
        <begin position="521"/>
        <end position="544"/>
    </location>
</feature>
<evidence type="ECO:0000313" key="4">
    <source>
        <dbReference type="EMBL" id="SBW25857.1"/>
    </source>
</evidence>
<dbReference type="PANTHER" id="PTHR42736:SF1">
    <property type="entry name" value="PROTEIN-GLUTAMINE GAMMA-GLUTAMYLTRANSFERASE"/>
    <property type="match status" value="1"/>
</dbReference>
<dbReference type="InterPro" id="IPR002931">
    <property type="entry name" value="Transglutaminase-like"/>
</dbReference>
<proteinExistence type="predicted"/>
<dbReference type="InterPro" id="IPR021878">
    <property type="entry name" value="TgpA_N"/>
</dbReference>
<evidence type="ECO:0000256" key="1">
    <source>
        <dbReference type="SAM" id="MobiDB-lite"/>
    </source>
</evidence>
<feature type="compositionally biased region" description="Low complexity" evidence="1">
    <location>
        <begin position="469"/>
        <end position="495"/>
    </location>
</feature>